<dbReference type="EMBL" id="QUSF01000830">
    <property type="protein sequence ID" value="RLV73144.1"/>
    <property type="molecule type" value="Genomic_DNA"/>
</dbReference>
<accession>A0A3L8R0M3</accession>
<feature type="region of interest" description="Disordered" evidence="1">
    <location>
        <begin position="148"/>
        <end position="184"/>
    </location>
</feature>
<reference evidence="2" key="2">
    <citation type="submission" date="2018-08" db="EMBL/GenBank/DDBJ databases">
        <authorList>
            <person name="Sabatino S.J."/>
        </authorList>
    </citation>
    <scope>NUCLEOTIDE SEQUENCE</scope>
    <source>
        <strain evidence="2">Red01</strain>
        <tissue evidence="2">Muscle</tissue>
    </source>
</reference>
<keyword evidence="4" id="KW-1185">Reference proteome</keyword>
<protein>
    <submittedName>
        <fullName evidence="2">Uncharacterized protein</fullName>
    </submittedName>
</protein>
<evidence type="ECO:0000313" key="3">
    <source>
        <dbReference type="EMBL" id="RLV73144.1"/>
    </source>
</evidence>
<proteinExistence type="predicted"/>
<feature type="compositionally biased region" description="Basic and acidic residues" evidence="1">
    <location>
        <begin position="148"/>
        <end position="161"/>
    </location>
</feature>
<dbReference type="AlphaFoldDB" id="A0A3L8R0M3"/>
<feature type="compositionally biased region" description="Polar residues" evidence="1">
    <location>
        <begin position="164"/>
        <end position="178"/>
    </location>
</feature>
<dbReference type="Proteomes" id="UP000276834">
    <property type="component" value="Unassembled WGS sequence"/>
</dbReference>
<evidence type="ECO:0000313" key="2">
    <source>
        <dbReference type="EMBL" id="RLV73138.1"/>
    </source>
</evidence>
<name>A0A3L8R0M3_CHLGU</name>
<organism evidence="2 4">
    <name type="scientific">Chloebia gouldiae</name>
    <name type="common">Gouldian finch</name>
    <name type="synonym">Erythrura gouldiae</name>
    <dbReference type="NCBI Taxonomy" id="44316"/>
    <lineage>
        <taxon>Eukaryota</taxon>
        <taxon>Metazoa</taxon>
        <taxon>Chordata</taxon>
        <taxon>Craniata</taxon>
        <taxon>Vertebrata</taxon>
        <taxon>Euteleostomi</taxon>
        <taxon>Archelosauria</taxon>
        <taxon>Archosauria</taxon>
        <taxon>Dinosauria</taxon>
        <taxon>Saurischia</taxon>
        <taxon>Theropoda</taxon>
        <taxon>Coelurosauria</taxon>
        <taxon>Aves</taxon>
        <taxon>Neognathae</taxon>
        <taxon>Neoaves</taxon>
        <taxon>Telluraves</taxon>
        <taxon>Australaves</taxon>
        <taxon>Passeriformes</taxon>
        <taxon>Passeroidea</taxon>
        <taxon>Passeridae</taxon>
        <taxon>Chloebia</taxon>
    </lineage>
</organism>
<evidence type="ECO:0000313" key="4">
    <source>
        <dbReference type="Proteomes" id="UP000276834"/>
    </source>
</evidence>
<reference evidence="2 4" key="1">
    <citation type="journal article" date="2018" name="Proc. R. Soc. B">
        <title>A non-coding region near Follistatin controls head colour polymorphism in the Gouldian finch.</title>
        <authorList>
            <person name="Toomey M.B."/>
            <person name="Marques C.I."/>
            <person name="Andrade P."/>
            <person name="Araujo P.M."/>
            <person name="Sabatino S."/>
            <person name="Gazda M.A."/>
            <person name="Afonso S."/>
            <person name="Lopes R.J."/>
            <person name="Corbo J.C."/>
            <person name="Carneiro M."/>
        </authorList>
    </citation>
    <scope>NUCLEOTIDE SEQUENCE [LARGE SCALE GENOMIC DNA]</scope>
    <source>
        <strain evidence="2">Red01</strain>
        <tissue evidence="2">Muscle</tissue>
    </source>
</reference>
<sequence>MVPRQVLYPPTPHWDPKSFSCHPSRPLRCPQTGFVSPNHTMGPQILLLPPQPSSEMVPRQVLCPPTPLWDPMSTSCHPNHPLRCPQPALVSPSPTVGPPSSPCHPSHPLSTVPTQVFCPQTRCGTPNPSPATPAILSTVHTQVLHCETPQDRDTTMSDKDLGSPLSQKDSTPQFSLNLLPTAAP</sequence>
<evidence type="ECO:0000256" key="1">
    <source>
        <dbReference type="SAM" id="MobiDB-lite"/>
    </source>
</evidence>
<dbReference type="EMBL" id="QUSF01000831">
    <property type="protein sequence ID" value="RLV73138.1"/>
    <property type="molecule type" value="Genomic_DNA"/>
</dbReference>
<gene>
    <name evidence="3" type="ORF">DV515_00017214</name>
    <name evidence="2" type="ORF">DV515_00017216</name>
</gene>
<comment type="caution">
    <text evidence="2">The sequence shown here is derived from an EMBL/GenBank/DDBJ whole genome shotgun (WGS) entry which is preliminary data.</text>
</comment>